<keyword evidence="7 10" id="KW-0408">Iron</keyword>
<feature type="domain" description="Cytochrome c" evidence="13">
    <location>
        <begin position="197"/>
        <end position="306"/>
    </location>
</feature>
<dbReference type="Pfam" id="PF00034">
    <property type="entry name" value="Cytochrom_C"/>
    <property type="match status" value="3"/>
</dbReference>
<dbReference type="SUPFAM" id="SSF46626">
    <property type="entry name" value="Cytochrome c"/>
    <property type="match status" value="3"/>
</dbReference>
<comment type="cofactor">
    <cofactor evidence="9">
        <name>heme c</name>
        <dbReference type="ChEBI" id="CHEBI:61717"/>
    </cofactor>
    <text evidence="9">Binds 3 heme c groups covalently per subunit.</text>
</comment>
<evidence type="ECO:0000256" key="11">
    <source>
        <dbReference type="SAM" id="Phobius"/>
    </source>
</evidence>
<keyword evidence="6" id="KW-0677">Repeat</keyword>
<dbReference type="Gene3D" id="1.10.760.10">
    <property type="entry name" value="Cytochrome c-like domain"/>
    <property type="match status" value="3"/>
</dbReference>
<keyword evidence="2" id="KW-1003">Cell membrane</keyword>
<evidence type="ECO:0000256" key="5">
    <source>
        <dbReference type="ARBA" id="ARBA00022729"/>
    </source>
</evidence>
<dbReference type="AlphaFoldDB" id="A0A1H1JG36"/>
<dbReference type="GO" id="GO:0016614">
    <property type="term" value="F:oxidoreductase activity, acting on CH-OH group of donors"/>
    <property type="evidence" value="ECO:0007669"/>
    <property type="project" value="InterPro"/>
</dbReference>
<feature type="domain" description="Cytochrome c" evidence="13">
    <location>
        <begin position="51"/>
        <end position="154"/>
    </location>
</feature>
<evidence type="ECO:0000259" key="13">
    <source>
        <dbReference type="PROSITE" id="PS51007"/>
    </source>
</evidence>
<comment type="subcellular location">
    <subcellularLocation>
        <location evidence="1">Cell membrane</location>
    </subcellularLocation>
</comment>
<feature type="binding site" description="covalent" evidence="9">
    <location>
        <position position="346"/>
    </location>
    <ligand>
        <name>heme c</name>
        <dbReference type="ChEBI" id="CHEBI:61717"/>
        <label>3</label>
    </ligand>
</feature>
<evidence type="ECO:0000256" key="12">
    <source>
        <dbReference type="SAM" id="SignalP"/>
    </source>
</evidence>
<name>A0A1H1JG36_9BURK</name>
<evidence type="ECO:0000256" key="9">
    <source>
        <dbReference type="PIRSR" id="PIRSR000018-50"/>
    </source>
</evidence>
<evidence type="ECO:0000313" key="15">
    <source>
        <dbReference type="Proteomes" id="UP000183487"/>
    </source>
</evidence>
<dbReference type="Proteomes" id="UP000183487">
    <property type="component" value="Unassembled WGS sequence"/>
</dbReference>
<feature type="chain" id="PRO_5010332573" evidence="12">
    <location>
        <begin position="25"/>
        <end position="489"/>
    </location>
</feature>
<evidence type="ECO:0000313" key="14">
    <source>
        <dbReference type="EMBL" id="SDR48900.1"/>
    </source>
</evidence>
<feature type="binding site" description="covalent" evidence="9">
    <location>
        <position position="68"/>
    </location>
    <ligand>
        <name>heme c</name>
        <dbReference type="ChEBI" id="CHEBI:61717"/>
        <label>1</label>
    </ligand>
</feature>
<evidence type="ECO:0000256" key="10">
    <source>
        <dbReference type="PIRSR" id="PIRSR000018-51"/>
    </source>
</evidence>
<keyword evidence="15" id="KW-1185">Reference proteome</keyword>
<keyword evidence="5 12" id="KW-0732">Signal</keyword>
<feature type="signal peptide" evidence="12">
    <location>
        <begin position="1"/>
        <end position="24"/>
    </location>
</feature>
<gene>
    <name evidence="14" type="ORF">SAMN05443245_6298</name>
</gene>
<feature type="binding site" description="covalent" evidence="9">
    <location>
        <position position="215"/>
    </location>
    <ligand>
        <name>heme c</name>
        <dbReference type="ChEBI" id="CHEBI:61717"/>
        <label>2</label>
    </ligand>
</feature>
<dbReference type="RefSeq" id="WP_083380170.1">
    <property type="nucleotide sequence ID" value="NZ_FNKP01000003.1"/>
</dbReference>
<reference evidence="15" key="1">
    <citation type="submission" date="2016-10" db="EMBL/GenBank/DDBJ databases">
        <authorList>
            <person name="Varghese N."/>
            <person name="Submissions S."/>
        </authorList>
    </citation>
    <scope>NUCLEOTIDE SEQUENCE [LARGE SCALE GENOMIC DNA]</scope>
    <source>
        <strain evidence="15">GAS106B</strain>
    </source>
</reference>
<evidence type="ECO:0000256" key="6">
    <source>
        <dbReference type="ARBA" id="ARBA00022737"/>
    </source>
</evidence>
<evidence type="ECO:0000256" key="2">
    <source>
        <dbReference type="ARBA" id="ARBA00022475"/>
    </source>
</evidence>
<keyword evidence="11" id="KW-1133">Transmembrane helix</keyword>
<keyword evidence="8 11" id="KW-0472">Membrane</keyword>
<feature type="binding site" description="covalent" evidence="9">
    <location>
        <position position="349"/>
    </location>
    <ligand>
        <name>heme c</name>
        <dbReference type="ChEBI" id="CHEBI:61717"/>
        <label>3</label>
    </ligand>
</feature>
<dbReference type="PANTHER" id="PTHR35008">
    <property type="entry name" value="BLL4482 PROTEIN-RELATED"/>
    <property type="match status" value="1"/>
</dbReference>
<dbReference type="PIRSF" id="PIRSF000018">
    <property type="entry name" value="Mb_ADH_cyt_c"/>
    <property type="match status" value="1"/>
</dbReference>
<dbReference type="GO" id="GO:0009055">
    <property type="term" value="F:electron transfer activity"/>
    <property type="evidence" value="ECO:0007669"/>
    <property type="project" value="InterPro"/>
</dbReference>
<dbReference type="GO" id="GO:0005886">
    <property type="term" value="C:plasma membrane"/>
    <property type="evidence" value="ECO:0007669"/>
    <property type="project" value="UniProtKB-SubCell"/>
</dbReference>
<evidence type="ECO:0000256" key="8">
    <source>
        <dbReference type="ARBA" id="ARBA00023136"/>
    </source>
</evidence>
<dbReference type="InterPro" id="IPR036909">
    <property type="entry name" value="Cyt_c-like_dom_sf"/>
</dbReference>
<feature type="transmembrane region" description="Helical" evidence="11">
    <location>
        <begin position="457"/>
        <end position="476"/>
    </location>
</feature>
<feature type="binding site" description="covalent" evidence="9">
    <location>
        <position position="212"/>
    </location>
    <ligand>
        <name>heme c</name>
        <dbReference type="ChEBI" id="CHEBI:61717"/>
        <label>2</label>
    </ligand>
</feature>
<dbReference type="InterPro" id="IPR009056">
    <property type="entry name" value="Cyt_c-like_dom"/>
</dbReference>
<sequence>MRFTHILVSAALAAAASLPAYAFAQDASAPEHANAPAIASGTVASSAADSPLISAGRYLAVAADCAACHTAQGGKPFAGGYPINSPMGTIYSTNITPSTQGGIGDYTEADFARALRQGIRRDGRHLYPAMPYTSYAALTDNDVHALYAYFRHEVAPVDAVPPSTALPFPFNIRSSMALWNALFLDSKPFEPDPHVSPLINRGAYLTNALEHCAACHTPRNALMGQNDARAFAGGSLGNWYAPNISSDPLSGIGGWTDAELTQYLKTGSVPGKAQAAGPMAEAIDHSLQYLSDADLAAIVAYLKQTAPMPADGKTVRYAYGQPLNEAALRGNEAKPPRGWQIFSGSCAACHQVNGGGLSNHDYPSLYHNTATGASNPDNLIAVILFGLQRDAHGKPAFMPAFGPGASFTDRLSDQDVADVANFVLHQYGNPAVKVSATDVAAIRDGGKPPLIAQAGRFALPGLGVLLILIVVLVLLMRSRSRGSRKQSAA</sequence>
<feature type="binding site" description="axial binding residue" evidence="10">
    <location>
        <position position="350"/>
    </location>
    <ligand>
        <name>heme c</name>
        <dbReference type="ChEBI" id="CHEBI:61717"/>
        <label>3</label>
    </ligand>
    <ligandPart>
        <name>Fe</name>
        <dbReference type="ChEBI" id="CHEBI:18248"/>
    </ligandPart>
</feature>
<proteinExistence type="predicted"/>
<evidence type="ECO:0000256" key="3">
    <source>
        <dbReference type="ARBA" id="ARBA00022617"/>
    </source>
</evidence>
<evidence type="ECO:0000256" key="1">
    <source>
        <dbReference type="ARBA" id="ARBA00004236"/>
    </source>
</evidence>
<dbReference type="InterPro" id="IPR051459">
    <property type="entry name" value="Cytochrome_c-type_DH"/>
</dbReference>
<organism evidence="14 15">
    <name type="scientific">Paraburkholderia fungorum</name>
    <dbReference type="NCBI Taxonomy" id="134537"/>
    <lineage>
        <taxon>Bacteria</taxon>
        <taxon>Pseudomonadati</taxon>
        <taxon>Pseudomonadota</taxon>
        <taxon>Betaproteobacteria</taxon>
        <taxon>Burkholderiales</taxon>
        <taxon>Burkholderiaceae</taxon>
        <taxon>Paraburkholderia</taxon>
    </lineage>
</organism>
<keyword evidence="11" id="KW-0812">Transmembrane</keyword>
<dbReference type="GO" id="GO:0020037">
    <property type="term" value="F:heme binding"/>
    <property type="evidence" value="ECO:0007669"/>
    <property type="project" value="InterPro"/>
</dbReference>
<feature type="domain" description="Cytochrome c" evidence="13">
    <location>
        <begin position="333"/>
        <end position="427"/>
    </location>
</feature>
<keyword evidence="4 10" id="KW-0479">Metal-binding</keyword>
<accession>A0A1H1JG36</accession>
<dbReference type="PROSITE" id="PS51007">
    <property type="entry name" value="CYTC"/>
    <property type="match status" value="3"/>
</dbReference>
<dbReference type="InterPro" id="IPR014353">
    <property type="entry name" value="Membr-bd_ADH_cyt_c"/>
</dbReference>
<feature type="binding site" description="covalent" evidence="9">
    <location>
        <position position="65"/>
    </location>
    <ligand>
        <name>heme c</name>
        <dbReference type="ChEBI" id="CHEBI:61717"/>
        <label>1</label>
    </ligand>
</feature>
<dbReference type="OrthoDB" id="9809720at2"/>
<keyword evidence="3 9" id="KW-0349">Heme</keyword>
<evidence type="ECO:0000256" key="7">
    <source>
        <dbReference type="ARBA" id="ARBA00023004"/>
    </source>
</evidence>
<dbReference type="GO" id="GO:0005506">
    <property type="term" value="F:iron ion binding"/>
    <property type="evidence" value="ECO:0007669"/>
    <property type="project" value="InterPro"/>
</dbReference>
<evidence type="ECO:0000256" key="4">
    <source>
        <dbReference type="ARBA" id="ARBA00022723"/>
    </source>
</evidence>
<feature type="binding site" description="axial binding residue" evidence="10">
    <location>
        <position position="216"/>
    </location>
    <ligand>
        <name>heme c</name>
        <dbReference type="ChEBI" id="CHEBI:61717"/>
        <label>2</label>
    </ligand>
    <ligandPart>
        <name>Fe</name>
        <dbReference type="ChEBI" id="CHEBI:18248"/>
    </ligandPart>
</feature>
<dbReference type="EMBL" id="FNKP01000003">
    <property type="protein sequence ID" value="SDR48900.1"/>
    <property type="molecule type" value="Genomic_DNA"/>
</dbReference>
<dbReference type="PANTHER" id="PTHR35008:SF8">
    <property type="entry name" value="ALCOHOL DEHYDROGENASE CYTOCHROME C SUBUNIT"/>
    <property type="match status" value="1"/>
</dbReference>
<protein>
    <submittedName>
        <fullName evidence="14">Cytochrome c, mono-and diheme variants</fullName>
    </submittedName>
</protein>
<feature type="binding site" description="axial binding residue" evidence="10">
    <location>
        <position position="69"/>
    </location>
    <ligand>
        <name>heme c</name>
        <dbReference type="ChEBI" id="CHEBI:61717"/>
        <label>1</label>
    </ligand>
    <ligandPart>
        <name>Fe</name>
        <dbReference type="ChEBI" id="CHEBI:18248"/>
    </ligandPart>
</feature>